<evidence type="ECO:0000259" key="3">
    <source>
        <dbReference type="PROSITE" id="PS51123"/>
    </source>
</evidence>
<keyword evidence="2" id="KW-1133">Transmembrane helix</keyword>
<feature type="domain" description="OmpA-like" evidence="3">
    <location>
        <begin position="153"/>
        <end position="289"/>
    </location>
</feature>
<dbReference type="AlphaFoldDB" id="A0A4Q7LUI7"/>
<evidence type="ECO:0000256" key="2">
    <source>
        <dbReference type="SAM" id="Phobius"/>
    </source>
</evidence>
<dbReference type="InterPro" id="IPR036737">
    <property type="entry name" value="OmpA-like_sf"/>
</dbReference>
<dbReference type="Pfam" id="PF00691">
    <property type="entry name" value="OmpA"/>
    <property type="match status" value="1"/>
</dbReference>
<feature type="transmembrane region" description="Helical" evidence="2">
    <location>
        <begin position="12"/>
        <end position="33"/>
    </location>
</feature>
<keyword evidence="2" id="KW-0812">Transmembrane</keyword>
<accession>A0A4Q7LUI7</accession>
<name>A0A4Q7LUI7_9BURK</name>
<dbReference type="SUPFAM" id="SSF103088">
    <property type="entry name" value="OmpA-like"/>
    <property type="match status" value="1"/>
</dbReference>
<sequence length="291" mass="30486">MERARTGRGVGWDVWLCALGVVVLGWAVFAHGAGRPDTLRQLAESRINQSLADAGYGWANVKVEGSTGVLSGTAPDPISRTALVDLAHEVVEPYAGLPGVFWALEDHTRLNEQLPPRPPKPAPEPEVDLLADLPAPGAGKSRGKGPTLAACSKAFQTVQETRPVRFRPGSARLDRANSQSLQQLAALALRCSNWRVIVEAPLDSTGARRGDVALGERRAAAIAAALMVDGVPAGQIEALAQAPEAIETALAEAAASSSAPAASTASVAVRPEARLASRNRVEFRLAALTPR</sequence>
<organism evidence="4 5">
    <name type="scientific">Sphaerotilus mobilis</name>
    <dbReference type="NCBI Taxonomy" id="47994"/>
    <lineage>
        <taxon>Bacteria</taxon>
        <taxon>Pseudomonadati</taxon>
        <taxon>Pseudomonadota</taxon>
        <taxon>Betaproteobacteria</taxon>
        <taxon>Burkholderiales</taxon>
        <taxon>Sphaerotilaceae</taxon>
        <taxon>Sphaerotilus</taxon>
    </lineage>
</organism>
<protein>
    <submittedName>
        <fullName evidence="4">Outer membrane protein OmpA-like peptidoglycan-associated protein</fullName>
    </submittedName>
</protein>
<dbReference type="InterPro" id="IPR006665">
    <property type="entry name" value="OmpA-like"/>
</dbReference>
<dbReference type="PROSITE" id="PS51123">
    <property type="entry name" value="OMPA_2"/>
    <property type="match status" value="1"/>
</dbReference>
<evidence type="ECO:0000313" key="4">
    <source>
        <dbReference type="EMBL" id="RZS58033.1"/>
    </source>
</evidence>
<dbReference type="Proteomes" id="UP000293433">
    <property type="component" value="Unassembled WGS sequence"/>
</dbReference>
<keyword evidence="5" id="KW-1185">Reference proteome</keyword>
<comment type="caution">
    <text evidence="4">The sequence shown here is derived from an EMBL/GenBank/DDBJ whole genome shotgun (WGS) entry which is preliminary data.</text>
</comment>
<dbReference type="Gene3D" id="3.30.1330.60">
    <property type="entry name" value="OmpA-like domain"/>
    <property type="match status" value="1"/>
</dbReference>
<dbReference type="EMBL" id="SGWV01000007">
    <property type="protein sequence ID" value="RZS58033.1"/>
    <property type="molecule type" value="Genomic_DNA"/>
</dbReference>
<keyword evidence="1 2" id="KW-0472">Membrane</keyword>
<evidence type="ECO:0000313" key="5">
    <source>
        <dbReference type="Proteomes" id="UP000293433"/>
    </source>
</evidence>
<dbReference type="OrthoDB" id="5525824at2"/>
<dbReference type="GO" id="GO:0016020">
    <property type="term" value="C:membrane"/>
    <property type="evidence" value="ECO:0007669"/>
    <property type="project" value="UniProtKB-UniRule"/>
</dbReference>
<evidence type="ECO:0000256" key="1">
    <source>
        <dbReference type="PROSITE-ProRule" id="PRU00473"/>
    </source>
</evidence>
<reference evidence="4 5" key="1">
    <citation type="submission" date="2019-02" db="EMBL/GenBank/DDBJ databases">
        <title>Genomic Encyclopedia of Type Strains, Phase IV (KMG-IV): sequencing the most valuable type-strain genomes for metagenomic binning, comparative biology and taxonomic classification.</title>
        <authorList>
            <person name="Goeker M."/>
        </authorList>
    </citation>
    <scope>NUCLEOTIDE SEQUENCE [LARGE SCALE GENOMIC DNA]</scope>
    <source>
        <strain evidence="4 5">DSM 10617</strain>
    </source>
</reference>
<gene>
    <name evidence="4" type="ORF">EV685_0310</name>
</gene>
<proteinExistence type="predicted"/>
<dbReference type="RefSeq" id="WP_130480229.1">
    <property type="nucleotide sequence ID" value="NZ_SGWV01000007.1"/>
</dbReference>